<protein>
    <recommendedName>
        <fullName evidence="2">DUF4179 domain-containing protein</fullName>
    </recommendedName>
</protein>
<dbReference type="Proteomes" id="UP000006443">
    <property type="component" value="Unassembled WGS sequence"/>
</dbReference>
<dbReference type="Pfam" id="PF13786">
    <property type="entry name" value="DUF4179"/>
    <property type="match status" value="1"/>
</dbReference>
<accession>C0GD83</accession>
<feature type="transmembrane region" description="Helical" evidence="1">
    <location>
        <begin position="66"/>
        <end position="88"/>
    </location>
</feature>
<sequence length="487" mass="55811">MKCEEVRFNLIEENITFEITRHLDQCTDCSSFHHMYKKIKTTAIQGINSICPPEIEKTKKRKTKPLIVAASLLLALLVVLPFVSHGIARQLEKIPFLEALFSFDEGLYDGFTRGRDIEYSVSENGIDFTVHRVVAESARTAIFYTIEGELPEDIWFNIPSYRRGGISSIREQDLENGHSGMLQLTEALPPDLEILKLEIKDISNFSNFETDLPLLTAKIPVELIETFENDEYSGLSVENDGLELRADIALGVTGTRIDFQINDWDYIYLKEESRIDASPISLFGETLLPRGITVQLVDRRGHSYRPVSGSAVSQSSYYKGTTIFTPATDRKGLRIRADGFIEESNPLQLNFRKILWRWQTPTIWLHDTLVSVEDLELNDKETVITISYQHGRLADVRDLYVTDSQGNRYRLLNSSLSIPGFDNPFEKDILDLLELMETDWDREYRRLKKYQELRFEPLPKGENAFTLHADTVLFKSTTVLEIPVPTE</sequence>
<evidence type="ECO:0000313" key="3">
    <source>
        <dbReference type="EMBL" id="EEG78604.1"/>
    </source>
</evidence>
<dbReference type="OrthoDB" id="1804554at2"/>
<keyword evidence="4" id="KW-1185">Reference proteome</keyword>
<evidence type="ECO:0000256" key="1">
    <source>
        <dbReference type="SAM" id="Phobius"/>
    </source>
</evidence>
<gene>
    <name evidence="3" type="ORF">DealDRAFT_0534</name>
</gene>
<keyword evidence="1" id="KW-1133">Transmembrane helix</keyword>
<dbReference type="AlphaFoldDB" id="C0GD83"/>
<proteinExistence type="predicted"/>
<reference evidence="3 4" key="1">
    <citation type="submission" date="2009-02" db="EMBL/GenBank/DDBJ databases">
        <title>Sequencing of the draft genome and assembly of Dethiobacter alkaliphilus AHT 1.</title>
        <authorList>
            <consortium name="US DOE Joint Genome Institute (JGI-PGF)"/>
            <person name="Lucas S."/>
            <person name="Copeland A."/>
            <person name="Lapidus A."/>
            <person name="Glavina del Rio T."/>
            <person name="Dalin E."/>
            <person name="Tice H."/>
            <person name="Bruce D."/>
            <person name="Goodwin L."/>
            <person name="Pitluck S."/>
            <person name="Larimer F."/>
            <person name="Land M.L."/>
            <person name="Hauser L."/>
            <person name="Muyzer G."/>
        </authorList>
    </citation>
    <scope>NUCLEOTIDE SEQUENCE [LARGE SCALE GENOMIC DNA]</scope>
    <source>
        <strain evidence="3 4">AHT 1</strain>
    </source>
</reference>
<organism evidence="3 4">
    <name type="scientific">Dethiobacter alkaliphilus AHT 1</name>
    <dbReference type="NCBI Taxonomy" id="555088"/>
    <lineage>
        <taxon>Bacteria</taxon>
        <taxon>Bacillati</taxon>
        <taxon>Bacillota</taxon>
        <taxon>Dethiobacteria</taxon>
        <taxon>Dethiobacterales</taxon>
        <taxon>Dethiobacteraceae</taxon>
        <taxon>Dethiobacter</taxon>
    </lineage>
</organism>
<dbReference type="InterPro" id="IPR025436">
    <property type="entry name" value="DUF4179"/>
</dbReference>
<keyword evidence="1" id="KW-0812">Transmembrane</keyword>
<dbReference type="RefSeq" id="WP_008514613.1">
    <property type="nucleotide sequence ID" value="NZ_ACJM01000002.1"/>
</dbReference>
<evidence type="ECO:0000259" key="2">
    <source>
        <dbReference type="Pfam" id="PF13786"/>
    </source>
</evidence>
<comment type="caution">
    <text evidence="3">The sequence shown here is derived from an EMBL/GenBank/DDBJ whole genome shotgun (WGS) entry which is preliminary data.</text>
</comment>
<evidence type="ECO:0000313" key="4">
    <source>
        <dbReference type="Proteomes" id="UP000006443"/>
    </source>
</evidence>
<dbReference type="STRING" id="555088.DealDRAFT_0534"/>
<keyword evidence="1" id="KW-0472">Membrane</keyword>
<name>C0GD83_DETAL</name>
<feature type="domain" description="DUF4179" evidence="2">
    <location>
        <begin position="59"/>
        <end position="147"/>
    </location>
</feature>
<dbReference type="EMBL" id="ACJM01000002">
    <property type="protein sequence ID" value="EEG78604.1"/>
    <property type="molecule type" value="Genomic_DNA"/>
</dbReference>